<evidence type="ECO:0000313" key="3">
    <source>
        <dbReference type="Proteomes" id="UP000299084"/>
    </source>
</evidence>
<proteinExistence type="predicted"/>
<accession>A0A5N4D8G8</accession>
<organism evidence="2 3">
    <name type="scientific">Camelus dromedarius</name>
    <name type="common">Dromedary</name>
    <name type="synonym">Arabian camel</name>
    <dbReference type="NCBI Taxonomy" id="9838"/>
    <lineage>
        <taxon>Eukaryota</taxon>
        <taxon>Metazoa</taxon>
        <taxon>Chordata</taxon>
        <taxon>Craniata</taxon>
        <taxon>Vertebrata</taxon>
        <taxon>Euteleostomi</taxon>
        <taxon>Mammalia</taxon>
        <taxon>Eutheria</taxon>
        <taxon>Laurasiatheria</taxon>
        <taxon>Artiodactyla</taxon>
        <taxon>Tylopoda</taxon>
        <taxon>Camelidae</taxon>
        <taxon>Camelus</taxon>
    </lineage>
</organism>
<dbReference type="PANTHER" id="PTHR45691:SF9">
    <property type="entry name" value="PROTEIN DIAPHANOUS HOMOLOG 3"/>
    <property type="match status" value="1"/>
</dbReference>
<dbReference type="InterPro" id="IPR038077">
    <property type="entry name" value="Troponin_sf"/>
</dbReference>
<name>A0A5N4D8G8_CAMDR</name>
<dbReference type="InterPro" id="IPR051412">
    <property type="entry name" value="Formin_Homology_Diaphanous_sf"/>
</dbReference>
<sequence>MDPDFSYRKRLDLDLSQFVDICIDQAKLEEFEEKASELHKKFEKEFTDHQETQARLQKKEAEINELQAELQAFKSQVKYHLPGVNLGIESSPGEQRKINAQAIYFSEPSAYGYLAVKDNLSS</sequence>
<dbReference type="GO" id="GO:0030041">
    <property type="term" value="P:actin filament polymerization"/>
    <property type="evidence" value="ECO:0007669"/>
    <property type="project" value="TreeGrafter"/>
</dbReference>
<dbReference type="EMBL" id="JWIN03000014">
    <property type="protein sequence ID" value="KAB1267474.1"/>
    <property type="molecule type" value="Genomic_DNA"/>
</dbReference>
<protein>
    <submittedName>
        <fullName evidence="2">Protein diaphanous-like protein 3</fullName>
    </submittedName>
</protein>
<reference evidence="2 3" key="1">
    <citation type="journal article" date="2019" name="Mol. Ecol. Resour.">
        <title>Improving Illumina assemblies with Hi-C and long reads: an example with the North African dromedary.</title>
        <authorList>
            <person name="Elbers J.P."/>
            <person name="Rogers M.F."/>
            <person name="Perelman P.L."/>
            <person name="Proskuryakova A.A."/>
            <person name="Serdyukova N.A."/>
            <person name="Johnson W.E."/>
            <person name="Horin P."/>
            <person name="Corander J."/>
            <person name="Murphy D."/>
            <person name="Burger P.A."/>
        </authorList>
    </citation>
    <scope>NUCLEOTIDE SEQUENCE [LARGE SCALE GENOMIC DNA]</scope>
    <source>
        <strain evidence="2">Drom800</strain>
        <tissue evidence="2">Blood</tissue>
    </source>
</reference>
<comment type="caution">
    <text evidence="2">The sequence shown here is derived from an EMBL/GenBank/DDBJ whole genome shotgun (WGS) entry which is preliminary data.</text>
</comment>
<dbReference type="AlphaFoldDB" id="A0A5N4D8G8"/>
<keyword evidence="3" id="KW-1185">Reference proteome</keyword>
<dbReference type="Proteomes" id="UP000299084">
    <property type="component" value="Unassembled WGS sequence"/>
</dbReference>
<keyword evidence="1" id="KW-0175">Coiled coil</keyword>
<feature type="coiled-coil region" evidence="1">
    <location>
        <begin position="49"/>
        <end position="76"/>
    </location>
</feature>
<dbReference type="PANTHER" id="PTHR45691">
    <property type="entry name" value="PROTEIN DIAPHANOUS"/>
    <property type="match status" value="1"/>
</dbReference>
<dbReference type="STRING" id="9838.ENSCDRP00005024636"/>
<evidence type="ECO:0000313" key="2">
    <source>
        <dbReference type="EMBL" id="KAB1267474.1"/>
    </source>
</evidence>
<dbReference type="SUPFAM" id="SSF90250">
    <property type="entry name" value="Troponin coil-coiled subunits"/>
    <property type="match status" value="1"/>
</dbReference>
<dbReference type="GO" id="GO:0005884">
    <property type="term" value="C:actin filament"/>
    <property type="evidence" value="ECO:0007669"/>
    <property type="project" value="TreeGrafter"/>
</dbReference>
<evidence type="ECO:0000256" key="1">
    <source>
        <dbReference type="SAM" id="Coils"/>
    </source>
</evidence>
<gene>
    <name evidence="2" type="ORF">Cadr_000012741</name>
</gene>